<protein>
    <submittedName>
        <fullName evidence="1">10151_t:CDS:1</fullName>
    </submittedName>
</protein>
<comment type="caution">
    <text evidence="1">The sequence shown here is derived from an EMBL/GenBank/DDBJ whole genome shotgun (WGS) entry which is preliminary data.</text>
</comment>
<accession>A0A9N9FZM6</accession>
<evidence type="ECO:0000313" key="2">
    <source>
        <dbReference type="Proteomes" id="UP000789706"/>
    </source>
</evidence>
<keyword evidence="2" id="KW-1185">Reference proteome</keyword>
<dbReference type="Proteomes" id="UP000789706">
    <property type="component" value="Unassembled WGS sequence"/>
</dbReference>
<organism evidence="1 2">
    <name type="scientific">Diversispora eburnea</name>
    <dbReference type="NCBI Taxonomy" id="1213867"/>
    <lineage>
        <taxon>Eukaryota</taxon>
        <taxon>Fungi</taxon>
        <taxon>Fungi incertae sedis</taxon>
        <taxon>Mucoromycota</taxon>
        <taxon>Glomeromycotina</taxon>
        <taxon>Glomeromycetes</taxon>
        <taxon>Diversisporales</taxon>
        <taxon>Diversisporaceae</taxon>
        <taxon>Diversispora</taxon>
    </lineage>
</organism>
<dbReference type="OrthoDB" id="2373953at2759"/>
<evidence type="ECO:0000313" key="1">
    <source>
        <dbReference type="EMBL" id="CAG8568760.1"/>
    </source>
</evidence>
<name>A0A9N9FZM6_9GLOM</name>
<dbReference type="EMBL" id="CAJVPK010001067">
    <property type="protein sequence ID" value="CAG8568760.1"/>
    <property type="molecule type" value="Genomic_DNA"/>
</dbReference>
<gene>
    <name evidence="1" type="ORF">DEBURN_LOCUS7969</name>
</gene>
<dbReference type="AlphaFoldDB" id="A0A9N9FZM6"/>
<proteinExistence type="predicted"/>
<sequence length="142" mass="16684">MDNQARTLLTQNGFDLSLSPRLKPLLIIHHSLINLELITWLIRFSNNLLEKLSTIGQFNSLKELYMEDFEELYNSNCLIFASYYSIKLTLLNLSLEQIIATFNNNFNELRQFSFIYEKELDANELLCQMAKNIPESLETIWI</sequence>
<reference evidence="1" key="1">
    <citation type="submission" date="2021-06" db="EMBL/GenBank/DDBJ databases">
        <authorList>
            <person name="Kallberg Y."/>
            <person name="Tangrot J."/>
            <person name="Rosling A."/>
        </authorList>
    </citation>
    <scope>NUCLEOTIDE SEQUENCE</scope>
    <source>
        <strain evidence="1">AZ414A</strain>
    </source>
</reference>